<dbReference type="Gene3D" id="3.10.110.10">
    <property type="entry name" value="Ubiquitin Conjugating Enzyme"/>
    <property type="match status" value="1"/>
</dbReference>
<organism evidence="2 3">
    <name type="scientific">Periconia macrospinosa</name>
    <dbReference type="NCBI Taxonomy" id="97972"/>
    <lineage>
        <taxon>Eukaryota</taxon>
        <taxon>Fungi</taxon>
        <taxon>Dikarya</taxon>
        <taxon>Ascomycota</taxon>
        <taxon>Pezizomycotina</taxon>
        <taxon>Dothideomycetes</taxon>
        <taxon>Pleosporomycetidae</taxon>
        <taxon>Pleosporales</taxon>
        <taxon>Massarineae</taxon>
        <taxon>Periconiaceae</taxon>
        <taxon>Periconia</taxon>
    </lineage>
</organism>
<evidence type="ECO:0000313" key="2">
    <source>
        <dbReference type="EMBL" id="PVI01934.1"/>
    </source>
</evidence>
<reference evidence="2 3" key="1">
    <citation type="journal article" date="2018" name="Sci. Rep.">
        <title>Comparative genomics provides insights into the lifestyle and reveals functional heterogeneity of dark septate endophytic fungi.</title>
        <authorList>
            <person name="Knapp D.G."/>
            <person name="Nemeth J.B."/>
            <person name="Barry K."/>
            <person name="Hainaut M."/>
            <person name="Henrissat B."/>
            <person name="Johnson J."/>
            <person name="Kuo A."/>
            <person name="Lim J.H.P."/>
            <person name="Lipzen A."/>
            <person name="Nolan M."/>
            <person name="Ohm R.A."/>
            <person name="Tamas L."/>
            <person name="Grigoriev I.V."/>
            <person name="Spatafora J.W."/>
            <person name="Nagy L.G."/>
            <person name="Kovacs G.M."/>
        </authorList>
    </citation>
    <scope>NUCLEOTIDE SEQUENCE [LARGE SCALE GENOMIC DNA]</scope>
    <source>
        <strain evidence="2 3">DSE2036</strain>
    </source>
</reference>
<keyword evidence="3" id="KW-1185">Reference proteome</keyword>
<dbReference type="AlphaFoldDB" id="A0A2V1DXA0"/>
<protein>
    <recommendedName>
        <fullName evidence="1">UBC core domain-containing protein</fullName>
    </recommendedName>
</protein>
<dbReference type="EMBL" id="KZ805350">
    <property type="protein sequence ID" value="PVI01934.1"/>
    <property type="molecule type" value="Genomic_DNA"/>
</dbReference>
<gene>
    <name evidence="2" type="ORF">DM02DRAFT_613356</name>
</gene>
<evidence type="ECO:0000313" key="3">
    <source>
        <dbReference type="Proteomes" id="UP000244855"/>
    </source>
</evidence>
<sequence length="448" mass="50018">MKHNVLKRVWAEVRDVNNDFFNLRTKISPDTVDNDATRFYFIMVPNDGAMAHLNLAGCVFITDEYPTKPPVVHLYTPTGRYNVDVYRGSIGSAYLRSTMCFDILRSEADGGTWKPEYTLSSLFASLMSAIVSYYVTQQYGGERPESVSMGRLNEVKQGARKTFSEYADRLPTIPRLPLVEATPVEATPLFSAQTIQAGYPEIFTSKPIFLQTGSNEVHSFAVNLSNLHSNVIFSVVLSSSTSDLVGNSPKTILVRNGVTATAARKRANETTRWFYHGKPMNDGDMRLHVSIGRDQMTFAYYEKDSEGKAYVHGDCPVSRLSEEHIGDVKGIPFYVNIYTKDKTLGKRAYKGPVMIDVLDIEGKGYIHESMGEEERNLFGFEVVPPADTEFWKDEERGVEEDEWAAVPVNVDELEVAPDELKALPLGVDELEAPLGVEEAFLSLAMLEG</sequence>
<proteinExistence type="predicted"/>
<evidence type="ECO:0000259" key="1">
    <source>
        <dbReference type="PROSITE" id="PS50127"/>
    </source>
</evidence>
<dbReference type="STRING" id="97972.A0A2V1DXA0"/>
<dbReference type="Proteomes" id="UP000244855">
    <property type="component" value="Unassembled WGS sequence"/>
</dbReference>
<dbReference type="CDD" id="cd00195">
    <property type="entry name" value="UBCc_UEV"/>
    <property type="match status" value="1"/>
</dbReference>
<accession>A0A2V1DXA0</accession>
<dbReference type="InterPro" id="IPR016135">
    <property type="entry name" value="UBQ-conjugating_enzyme/RWD"/>
</dbReference>
<name>A0A2V1DXA0_9PLEO</name>
<dbReference type="OrthoDB" id="4331421at2759"/>
<dbReference type="InterPro" id="IPR000608">
    <property type="entry name" value="UBC"/>
</dbReference>
<feature type="domain" description="UBC core" evidence="1">
    <location>
        <begin position="4"/>
        <end position="172"/>
    </location>
</feature>
<dbReference type="SUPFAM" id="SSF54495">
    <property type="entry name" value="UBC-like"/>
    <property type="match status" value="1"/>
</dbReference>
<dbReference type="PROSITE" id="PS50127">
    <property type="entry name" value="UBC_2"/>
    <property type="match status" value="1"/>
</dbReference>